<comment type="caution">
    <text evidence="1">The sequence shown here is derived from an EMBL/GenBank/DDBJ whole genome shotgun (WGS) entry which is preliminary data.</text>
</comment>
<dbReference type="Proteomes" id="UP000684084">
    <property type="component" value="Unassembled WGS sequence"/>
</dbReference>
<dbReference type="OrthoDB" id="10421368at2759"/>
<evidence type="ECO:0000313" key="1">
    <source>
        <dbReference type="EMBL" id="CAB5357149.1"/>
    </source>
</evidence>
<organism evidence="1 2">
    <name type="scientific">Rhizophagus irregularis</name>
    <dbReference type="NCBI Taxonomy" id="588596"/>
    <lineage>
        <taxon>Eukaryota</taxon>
        <taxon>Fungi</taxon>
        <taxon>Fungi incertae sedis</taxon>
        <taxon>Mucoromycota</taxon>
        <taxon>Glomeromycotina</taxon>
        <taxon>Glomeromycetes</taxon>
        <taxon>Glomerales</taxon>
        <taxon>Glomeraceae</taxon>
        <taxon>Rhizophagus</taxon>
    </lineage>
</organism>
<dbReference type="AlphaFoldDB" id="A0A915Z190"/>
<protein>
    <submittedName>
        <fullName evidence="1">Uncharacterized protein</fullName>
    </submittedName>
</protein>
<dbReference type="VEuPathDB" id="FungiDB:RhiirFUN_026910"/>
<sequence length="105" mass="11795">MIEKAEKAGKLKLEYTIIGPTSENTALAAVVKGYQTIYYHLEQKLSINQLKQHQIYPNLILDTITGVDRKLKEKWPNIQIISIDPNGSVLANRDSSVGPYLVNNN</sequence>
<proteinExistence type="predicted"/>
<reference evidence="1" key="1">
    <citation type="submission" date="2020-05" db="EMBL/GenBank/DDBJ databases">
        <authorList>
            <person name="Rincon C."/>
            <person name="Sanders R I."/>
            <person name="Robbins C."/>
            <person name="Chaturvedi A."/>
        </authorList>
    </citation>
    <scope>NUCLEOTIDE SEQUENCE</scope>
    <source>
        <strain evidence="1">CHB12</strain>
    </source>
</reference>
<dbReference type="EMBL" id="CAGKOT010000011">
    <property type="protein sequence ID" value="CAB5357149.1"/>
    <property type="molecule type" value="Genomic_DNA"/>
</dbReference>
<gene>
    <name evidence="1" type="ORF">CHRIB12_LOCUS6632</name>
</gene>
<accession>A0A915Z190</accession>
<name>A0A915Z190_9GLOM</name>
<evidence type="ECO:0000313" key="2">
    <source>
        <dbReference type="Proteomes" id="UP000684084"/>
    </source>
</evidence>